<organism evidence="1 2">
    <name type="scientific">Microscilla marina ATCC 23134</name>
    <dbReference type="NCBI Taxonomy" id="313606"/>
    <lineage>
        <taxon>Bacteria</taxon>
        <taxon>Pseudomonadati</taxon>
        <taxon>Bacteroidota</taxon>
        <taxon>Cytophagia</taxon>
        <taxon>Cytophagales</taxon>
        <taxon>Microscillaceae</taxon>
        <taxon>Microscilla</taxon>
    </lineage>
</organism>
<name>A1ZVC4_MICM2</name>
<comment type="caution">
    <text evidence="1">The sequence shown here is derived from an EMBL/GenBank/DDBJ whole genome shotgun (WGS) entry which is preliminary data.</text>
</comment>
<sequence length="39" mass="4519">MQKLVIILVLVQAMQQQQVIALGRAFQLISVDHHLFNKF</sequence>
<dbReference type="EMBL" id="AAWS01000045">
    <property type="protein sequence ID" value="EAY25622.1"/>
    <property type="molecule type" value="Genomic_DNA"/>
</dbReference>
<keyword evidence="2" id="KW-1185">Reference proteome</keyword>
<reference evidence="1 2" key="1">
    <citation type="submission" date="2007-01" db="EMBL/GenBank/DDBJ databases">
        <authorList>
            <person name="Haygood M."/>
            <person name="Podell S."/>
            <person name="Anderson C."/>
            <person name="Hopkinson B."/>
            <person name="Roe K."/>
            <person name="Barbeau K."/>
            <person name="Gaasterland T."/>
            <person name="Ferriera S."/>
            <person name="Johnson J."/>
            <person name="Kravitz S."/>
            <person name="Beeson K."/>
            <person name="Sutton G."/>
            <person name="Rogers Y.-H."/>
            <person name="Friedman R."/>
            <person name="Frazier M."/>
            <person name="Venter J.C."/>
        </authorList>
    </citation>
    <scope>NUCLEOTIDE SEQUENCE [LARGE SCALE GENOMIC DNA]</scope>
    <source>
        <strain evidence="1 2">ATCC 23134</strain>
    </source>
</reference>
<protein>
    <submittedName>
        <fullName evidence="1">Uncharacterized protein</fullName>
    </submittedName>
</protein>
<evidence type="ECO:0000313" key="1">
    <source>
        <dbReference type="EMBL" id="EAY25622.1"/>
    </source>
</evidence>
<accession>A1ZVC4</accession>
<proteinExistence type="predicted"/>
<evidence type="ECO:0000313" key="2">
    <source>
        <dbReference type="Proteomes" id="UP000004095"/>
    </source>
</evidence>
<dbReference type="Proteomes" id="UP000004095">
    <property type="component" value="Unassembled WGS sequence"/>
</dbReference>
<dbReference type="AlphaFoldDB" id="A1ZVC4"/>
<gene>
    <name evidence="1" type="ORF">M23134_07273</name>
</gene>